<evidence type="ECO:0000256" key="1">
    <source>
        <dbReference type="ARBA" id="ARBA00022884"/>
    </source>
</evidence>
<dbReference type="PANTHER" id="PTHR48029">
    <property type="entry name" value="NUCLEOLAR PROTEIN 8"/>
    <property type="match status" value="1"/>
</dbReference>
<evidence type="ECO:0000313" key="4">
    <source>
        <dbReference type="EMBL" id="CRZ03443.1"/>
    </source>
</evidence>
<evidence type="ECO:0000259" key="3">
    <source>
        <dbReference type="PROSITE" id="PS50102"/>
    </source>
</evidence>
<dbReference type="InterPro" id="IPR000504">
    <property type="entry name" value="RRM_dom"/>
</dbReference>
<dbReference type="EMBL" id="HACM01003001">
    <property type="protein sequence ID" value="CRZ03443.1"/>
    <property type="molecule type" value="Transcribed_RNA"/>
</dbReference>
<sequence length="196" mass="22351">MITRSFRLLNQLLTKQIVLYPIADQVTPEQIVKLLDPYGAIRTIEFFFRDDRRSPRVNVQFHRFESVAAILNTLQHREYNLAGIPISIWTDCNRKWVKQRFGFVARGHGTRIFIENLSPSTLEQQLRNHFSKFGPLLDVNLFVRKGVSMSKATVTFAKLDDANSAISLIKSTTLDGSTIQYCLDPTFSSLGDALIT</sequence>
<dbReference type="SMART" id="SM00360">
    <property type="entry name" value="RRM"/>
    <property type="match status" value="2"/>
</dbReference>
<dbReference type="PROSITE" id="PS50102">
    <property type="entry name" value="RRM"/>
    <property type="match status" value="1"/>
</dbReference>
<dbReference type="InterPro" id="IPR012677">
    <property type="entry name" value="Nucleotide-bd_a/b_plait_sf"/>
</dbReference>
<proteinExistence type="predicted"/>
<protein>
    <recommendedName>
        <fullName evidence="3">RRM domain-containing protein</fullName>
    </recommendedName>
</protein>
<dbReference type="Gene3D" id="3.30.70.330">
    <property type="match status" value="1"/>
</dbReference>
<keyword evidence="1 2" id="KW-0694">RNA-binding</keyword>
<reference evidence="4" key="1">
    <citation type="submission" date="2015-04" db="EMBL/GenBank/DDBJ databases">
        <title>The genome sequence of the plant pathogenic Rhizarian Plasmodiophora brassicae reveals insights in its biotrophic life cycle and the origin of chitin synthesis.</title>
        <authorList>
            <person name="Schwelm A."/>
            <person name="Fogelqvist J."/>
            <person name="Knaust A."/>
            <person name="Julke S."/>
            <person name="Lilja T."/>
            <person name="Dhandapani V."/>
            <person name="Bonilla-Rosso G."/>
            <person name="Karlsson M."/>
            <person name="Shevchenko A."/>
            <person name="Choi S.R."/>
            <person name="Kim H.G."/>
            <person name="Park J.Y."/>
            <person name="Lim Y.P."/>
            <person name="Ludwig-Muller J."/>
            <person name="Dixelius C."/>
        </authorList>
    </citation>
    <scope>NUCLEOTIDE SEQUENCE</scope>
    <source>
        <tissue evidence="4">Potato root galls</tissue>
    </source>
</reference>
<dbReference type="SUPFAM" id="SSF54928">
    <property type="entry name" value="RNA-binding domain, RBD"/>
    <property type="match status" value="1"/>
</dbReference>
<accession>A0A0H5QN63</accession>
<evidence type="ECO:0000256" key="2">
    <source>
        <dbReference type="PROSITE-ProRule" id="PRU00176"/>
    </source>
</evidence>
<name>A0A0H5QN63_9EUKA</name>
<dbReference type="GO" id="GO:0003723">
    <property type="term" value="F:RNA binding"/>
    <property type="evidence" value="ECO:0007669"/>
    <property type="project" value="UniProtKB-UniRule"/>
</dbReference>
<dbReference type="PANTHER" id="PTHR48029:SF1">
    <property type="entry name" value="NUCLEOLAR PROTEIN 8"/>
    <property type="match status" value="1"/>
</dbReference>
<dbReference type="InterPro" id="IPR035979">
    <property type="entry name" value="RBD_domain_sf"/>
</dbReference>
<feature type="domain" description="RRM" evidence="3">
    <location>
        <begin position="110"/>
        <end position="196"/>
    </location>
</feature>
<dbReference type="Pfam" id="PF00076">
    <property type="entry name" value="RRM_1"/>
    <property type="match status" value="1"/>
</dbReference>
<organism evidence="4">
    <name type="scientific">Spongospora subterranea</name>
    <dbReference type="NCBI Taxonomy" id="70186"/>
    <lineage>
        <taxon>Eukaryota</taxon>
        <taxon>Sar</taxon>
        <taxon>Rhizaria</taxon>
        <taxon>Endomyxa</taxon>
        <taxon>Phytomyxea</taxon>
        <taxon>Plasmodiophorida</taxon>
        <taxon>Plasmodiophoridae</taxon>
        <taxon>Spongospora</taxon>
    </lineage>
</organism>
<dbReference type="CDD" id="cd00590">
    <property type="entry name" value="RRM_SF"/>
    <property type="match status" value="1"/>
</dbReference>
<dbReference type="AlphaFoldDB" id="A0A0H5QN63"/>